<dbReference type="HOGENOM" id="CLU_2778732_0_0_1"/>
<proteinExistence type="predicted"/>
<dbReference type="Proteomes" id="UP000015102">
    <property type="component" value="Unassembled WGS sequence"/>
</dbReference>
<dbReference type="EMBL" id="CAQQ02373514">
    <property type="status" value="NOT_ANNOTATED_CDS"/>
    <property type="molecule type" value="Genomic_DNA"/>
</dbReference>
<sequence>MYKLEDILENDEQTAPTRTEVDNAIQRLKNNKRAGSDGIPTEMFKGDQVSTVKYWNSEGMPEERTNSIT</sequence>
<evidence type="ECO:0000313" key="1">
    <source>
        <dbReference type="EnsemblMetazoa" id="MESCA011409-PA"/>
    </source>
</evidence>
<organism evidence="1 2">
    <name type="scientific">Megaselia scalaris</name>
    <name type="common">Humpbacked fly</name>
    <name type="synonym">Phora scalaris</name>
    <dbReference type="NCBI Taxonomy" id="36166"/>
    <lineage>
        <taxon>Eukaryota</taxon>
        <taxon>Metazoa</taxon>
        <taxon>Ecdysozoa</taxon>
        <taxon>Arthropoda</taxon>
        <taxon>Hexapoda</taxon>
        <taxon>Insecta</taxon>
        <taxon>Pterygota</taxon>
        <taxon>Neoptera</taxon>
        <taxon>Endopterygota</taxon>
        <taxon>Diptera</taxon>
        <taxon>Brachycera</taxon>
        <taxon>Muscomorpha</taxon>
        <taxon>Platypezoidea</taxon>
        <taxon>Phoridae</taxon>
        <taxon>Megaseliini</taxon>
        <taxon>Megaselia</taxon>
    </lineage>
</organism>
<reference evidence="2" key="1">
    <citation type="submission" date="2013-02" db="EMBL/GenBank/DDBJ databases">
        <authorList>
            <person name="Hughes D."/>
        </authorList>
    </citation>
    <scope>NUCLEOTIDE SEQUENCE</scope>
    <source>
        <strain>Durham</strain>
        <strain evidence="2">NC isolate 2 -- Noor lab</strain>
    </source>
</reference>
<name>T1H535_MEGSC</name>
<keyword evidence="2" id="KW-1185">Reference proteome</keyword>
<dbReference type="EnsemblMetazoa" id="MESCA011409-RA">
    <property type="protein sequence ID" value="MESCA011409-PA"/>
    <property type="gene ID" value="MESCA011409"/>
</dbReference>
<accession>T1H535</accession>
<evidence type="ECO:0000313" key="2">
    <source>
        <dbReference type="Proteomes" id="UP000015102"/>
    </source>
</evidence>
<protein>
    <submittedName>
        <fullName evidence="1">Uncharacterized protein</fullName>
    </submittedName>
</protein>
<dbReference type="AlphaFoldDB" id="T1H535"/>
<reference evidence="1" key="2">
    <citation type="submission" date="2015-06" db="UniProtKB">
        <authorList>
            <consortium name="EnsemblMetazoa"/>
        </authorList>
    </citation>
    <scope>IDENTIFICATION</scope>
</reference>